<proteinExistence type="predicted"/>
<gene>
    <name evidence="2" type="ORF">KIN20_037274</name>
</gene>
<protein>
    <submittedName>
        <fullName evidence="2">Uncharacterized protein</fullName>
    </submittedName>
</protein>
<dbReference type="EMBL" id="JAHQIW010007468">
    <property type="protein sequence ID" value="KAJ1374567.1"/>
    <property type="molecule type" value="Genomic_DNA"/>
</dbReference>
<organism evidence="2 3">
    <name type="scientific">Parelaphostrongylus tenuis</name>
    <name type="common">Meningeal worm</name>
    <dbReference type="NCBI Taxonomy" id="148309"/>
    <lineage>
        <taxon>Eukaryota</taxon>
        <taxon>Metazoa</taxon>
        <taxon>Ecdysozoa</taxon>
        <taxon>Nematoda</taxon>
        <taxon>Chromadorea</taxon>
        <taxon>Rhabditida</taxon>
        <taxon>Rhabditina</taxon>
        <taxon>Rhabditomorpha</taxon>
        <taxon>Strongyloidea</taxon>
        <taxon>Metastrongylidae</taxon>
        <taxon>Parelaphostrongylus</taxon>
    </lineage>
</organism>
<evidence type="ECO:0000313" key="2">
    <source>
        <dbReference type="EMBL" id="KAJ1374567.1"/>
    </source>
</evidence>
<feature type="compositionally biased region" description="Basic and acidic residues" evidence="1">
    <location>
        <begin position="110"/>
        <end position="128"/>
    </location>
</feature>
<accession>A0AAD5RE22</accession>
<name>A0AAD5RE22_PARTN</name>
<feature type="compositionally biased region" description="Basic residues" evidence="1">
    <location>
        <begin position="131"/>
        <end position="150"/>
    </location>
</feature>
<comment type="caution">
    <text evidence="2">The sequence shown here is derived from an EMBL/GenBank/DDBJ whole genome shotgun (WGS) entry which is preliminary data.</text>
</comment>
<sequence length="150" mass="17179">MRLDSAELDSEIPVIKLTKKGRSYASHVVEKPDPMLEDVNMTQMFARRSSSGRQPRPAAWLAAAVGLDELEKTSKLLEESGEQFALREPISYDAEMERACEEEEAELLREENRKKKNKRIEPAQKDVQIRMPKKKPSTTKQRLAAKLKLK</sequence>
<feature type="region of interest" description="Disordered" evidence="1">
    <location>
        <begin position="110"/>
        <end position="150"/>
    </location>
</feature>
<keyword evidence="3" id="KW-1185">Reference proteome</keyword>
<reference evidence="2" key="1">
    <citation type="submission" date="2021-06" db="EMBL/GenBank/DDBJ databases">
        <title>Parelaphostrongylus tenuis whole genome reference sequence.</title>
        <authorList>
            <person name="Garwood T.J."/>
            <person name="Larsen P.A."/>
            <person name="Fountain-Jones N.M."/>
            <person name="Garbe J.R."/>
            <person name="Macchietto M.G."/>
            <person name="Kania S.A."/>
            <person name="Gerhold R.W."/>
            <person name="Richards J.E."/>
            <person name="Wolf T.M."/>
        </authorList>
    </citation>
    <scope>NUCLEOTIDE SEQUENCE</scope>
    <source>
        <strain evidence="2">MNPRO001-30</strain>
        <tissue evidence="2">Meninges</tissue>
    </source>
</reference>
<dbReference type="AlphaFoldDB" id="A0AAD5RE22"/>
<evidence type="ECO:0000313" key="3">
    <source>
        <dbReference type="Proteomes" id="UP001196413"/>
    </source>
</evidence>
<evidence type="ECO:0000256" key="1">
    <source>
        <dbReference type="SAM" id="MobiDB-lite"/>
    </source>
</evidence>
<dbReference type="Proteomes" id="UP001196413">
    <property type="component" value="Unassembled WGS sequence"/>
</dbReference>